<dbReference type="FunFam" id="3.40.50.300:FF:001119">
    <property type="entry name" value="Iron-sulfur cluster carrier protein"/>
    <property type="match status" value="1"/>
</dbReference>
<protein>
    <recommendedName>
        <fullName evidence="6">Iron-sulfur cluster carrier protein</fullName>
    </recommendedName>
</protein>
<evidence type="ECO:0000256" key="4">
    <source>
        <dbReference type="ARBA" id="ARBA00023004"/>
    </source>
</evidence>
<keyword evidence="5 6" id="KW-0411">Iron-sulfur</keyword>
<sequence length="249" mass="27181">MSRYSRIEKVFAVMSGKGGVGKSTISALLACELARKGKRVGIMDTDITGPSIPTMFGIEGERPEVLNPGIFPVKTKTLGIEVMSINLILERPDQPVIWRGPLLSKALQELWEETVWNDPEVLILDVPPGTGDIPLTILQTIPLTGVVIVFSPQDMALLVVRKAIHMVEDLGKPIVGLVENMSFILCPHCHGKIALFGEEKGHLVASRMSLPFLGSLPLDPELAKHCDEGTIEEYENEALSSIVAKVLER</sequence>
<comment type="function">
    <text evidence="6">Binds and transfers iron-sulfur (Fe-S) clusters to target apoproteins. Can hydrolyze ATP.</text>
</comment>
<dbReference type="Pfam" id="PF10609">
    <property type="entry name" value="ParA"/>
    <property type="match status" value="1"/>
</dbReference>
<dbReference type="SUPFAM" id="SSF52540">
    <property type="entry name" value="P-loop containing nucleoside triphosphate hydrolases"/>
    <property type="match status" value="1"/>
</dbReference>
<evidence type="ECO:0000256" key="3">
    <source>
        <dbReference type="ARBA" id="ARBA00022840"/>
    </source>
</evidence>
<keyword evidence="6" id="KW-0378">Hydrolase</keyword>
<organism evidence="7">
    <name type="scientific">Candidatus Caldatribacterium saccharofermentans</name>
    <dbReference type="NCBI Taxonomy" id="1454753"/>
    <lineage>
        <taxon>Bacteria</taxon>
        <taxon>Pseudomonadati</taxon>
        <taxon>Atribacterota</taxon>
        <taxon>Atribacteria</taxon>
        <taxon>Atribacterales</taxon>
        <taxon>Candidatus Caldatribacteriaceae</taxon>
        <taxon>Candidatus Caldatribacterium</taxon>
    </lineage>
</organism>
<dbReference type="InterPro" id="IPR019591">
    <property type="entry name" value="Mrp/NBP35_ATP-bd"/>
</dbReference>
<evidence type="ECO:0000256" key="5">
    <source>
        <dbReference type="ARBA" id="ARBA00023014"/>
    </source>
</evidence>
<comment type="similarity">
    <text evidence="6">Belongs to the Mrp/NBP35 ATP-binding proteins family.</text>
</comment>
<keyword evidence="3 6" id="KW-0067">ATP-binding</keyword>
<dbReference type="GO" id="GO:0005524">
    <property type="term" value="F:ATP binding"/>
    <property type="evidence" value="ECO:0007669"/>
    <property type="project" value="UniProtKB-UniRule"/>
</dbReference>
<dbReference type="GO" id="GO:0046872">
    <property type="term" value="F:metal ion binding"/>
    <property type="evidence" value="ECO:0007669"/>
    <property type="project" value="UniProtKB-KW"/>
</dbReference>
<dbReference type="InterPro" id="IPR027417">
    <property type="entry name" value="P-loop_NTPase"/>
</dbReference>
<name>A0A7V4TF91_9BACT</name>
<dbReference type="InterPro" id="IPR044304">
    <property type="entry name" value="NUBPL-like"/>
</dbReference>
<dbReference type="PANTHER" id="PTHR42961">
    <property type="entry name" value="IRON-SULFUR PROTEIN NUBPL"/>
    <property type="match status" value="1"/>
</dbReference>
<dbReference type="InterPro" id="IPR033756">
    <property type="entry name" value="YlxH/NBP35"/>
</dbReference>
<dbReference type="PANTHER" id="PTHR42961:SF2">
    <property type="entry name" value="IRON-SULFUR PROTEIN NUBPL"/>
    <property type="match status" value="1"/>
</dbReference>
<proteinExistence type="inferred from homology"/>
<evidence type="ECO:0000256" key="6">
    <source>
        <dbReference type="HAMAP-Rule" id="MF_02040"/>
    </source>
</evidence>
<dbReference type="Gene3D" id="3.40.50.300">
    <property type="entry name" value="P-loop containing nucleotide triphosphate hydrolases"/>
    <property type="match status" value="1"/>
</dbReference>
<feature type="binding site" evidence="6">
    <location>
        <begin position="16"/>
        <end position="23"/>
    </location>
    <ligand>
        <name>ATP</name>
        <dbReference type="ChEBI" id="CHEBI:30616"/>
    </ligand>
</feature>
<keyword evidence="1 6" id="KW-0479">Metal-binding</keyword>
<reference evidence="7" key="1">
    <citation type="journal article" date="2020" name="mSystems">
        <title>Genome- and Community-Level Interaction Insights into Carbon Utilization and Element Cycling Functions of Hydrothermarchaeota in Hydrothermal Sediment.</title>
        <authorList>
            <person name="Zhou Z."/>
            <person name="Liu Y."/>
            <person name="Xu W."/>
            <person name="Pan J."/>
            <person name="Luo Z.H."/>
            <person name="Li M."/>
        </authorList>
    </citation>
    <scope>NUCLEOTIDE SEQUENCE [LARGE SCALE GENOMIC DNA]</scope>
    <source>
        <strain evidence="7">SpSt-82</strain>
    </source>
</reference>
<comment type="caution">
    <text evidence="7">The sequence shown here is derived from an EMBL/GenBank/DDBJ whole genome shotgun (WGS) entry which is preliminary data.</text>
</comment>
<accession>A0A7V4TF91</accession>
<evidence type="ECO:0000256" key="2">
    <source>
        <dbReference type="ARBA" id="ARBA00022741"/>
    </source>
</evidence>
<dbReference type="GO" id="GO:0016226">
    <property type="term" value="P:iron-sulfur cluster assembly"/>
    <property type="evidence" value="ECO:0007669"/>
    <property type="project" value="InterPro"/>
</dbReference>
<dbReference type="EMBL" id="DTIY01000017">
    <property type="protein sequence ID" value="HGY38652.1"/>
    <property type="molecule type" value="Genomic_DNA"/>
</dbReference>
<dbReference type="GO" id="GO:0016887">
    <property type="term" value="F:ATP hydrolysis activity"/>
    <property type="evidence" value="ECO:0007669"/>
    <property type="project" value="UniProtKB-UniRule"/>
</dbReference>
<keyword evidence="4 6" id="KW-0408">Iron</keyword>
<dbReference type="CDD" id="cd02037">
    <property type="entry name" value="Mrp_NBP35"/>
    <property type="match status" value="1"/>
</dbReference>
<dbReference type="AlphaFoldDB" id="A0A7V4TF91"/>
<dbReference type="HAMAP" id="MF_02040">
    <property type="entry name" value="Mrp_NBP35"/>
    <property type="match status" value="1"/>
</dbReference>
<evidence type="ECO:0000313" key="7">
    <source>
        <dbReference type="EMBL" id="HGY38652.1"/>
    </source>
</evidence>
<dbReference type="GO" id="GO:0140663">
    <property type="term" value="F:ATP-dependent FeS chaperone activity"/>
    <property type="evidence" value="ECO:0007669"/>
    <property type="project" value="InterPro"/>
</dbReference>
<keyword evidence="2 6" id="KW-0547">Nucleotide-binding</keyword>
<comment type="subunit">
    <text evidence="6">Homodimer.</text>
</comment>
<gene>
    <name evidence="7" type="ORF">ENW11_02415</name>
</gene>
<dbReference type="GO" id="GO:0051539">
    <property type="term" value="F:4 iron, 4 sulfur cluster binding"/>
    <property type="evidence" value="ECO:0007669"/>
    <property type="project" value="TreeGrafter"/>
</dbReference>
<evidence type="ECO:0000256" key="1">
    <source>
        <dbReference type="ARBA" id="ARBA00022723"/>
    </source>
</evidence>